<dbReference type="GO" id="GO:0005875">
    <property type="term" value="C:microtubule associated complex"/>
    <property type="evidence" value="ECO:0007669"/>
    <property type="project" value="TreeGrafter"/>
</dbReference>
<evidence type="ECO:0000256" key="7">
    <source>
        <dbReference type="RuleBase" id="RU000394"/>
    </source>
</evidence>
<evidence type="ECO:0000256" key="6">
    <source>
        <dbReference type="PROSITE-ProRule" id="PRU00283"/>
    </source>
</evidence>
<dbReference type="InterPro" id="IPR027640">
    <property type="entry name" value="Kinesin-like_fam"/>
</dbReference>
<keyword evidence="12" id="KW-1185">Reference proteome</keyword>
<dbReference type="InterPro" id="IPR019821">
    <property type="entry name" value="Kinesin_motor_CS"/>
</dbReference>
<keyword evidence="2" id="KW-0963">Cytoplasm</keyword>
<dbReference type="Pfam" id="PF00225">
    <property type="entry name" value="Kinesin"/>
    <property type="match status" value="1"/>
</dbReference>
<dbReference type="PANTHER" id="PTHR47969:SF15">
    <property type="entry name" value="CHROMOSOME-ASSOCIATED KINESIN KIF4A-RELATED"/>
    <property type="match status" value="1"/>
</dbReference>
<dbReference type="GO" id="GO:0005737">
    <property type="term" value="C:cytoplasm"/>
    <property type="evidence" value="ECO:0007669"/>
    <property type="project" value="UniProtKB-SubCell"/>
</dbReference>
<dbReference type="PROSITE" id="PS50067">
    <property type="entry name" value="KINESIN_MOTOR_2"/>
    <property type="match status" value="1"/>
</dbReference>
<evidence type="ECO:0000313" key="12">
    <source>
        <dbReference type="Proteomes" id="UP000649617"/>
    </source>
</evidence>
<feature type="compositionally biased region" description="Basic and acidic residues" evidence="9">
    <location>
        <begin position="335"/>
        <end position="346"/>
    </location>
</feature>
<dbReference type="GO" id="GO:0008017">
    <property type="term" value="F:microtubule binding"/>
    <property type="evidence" value="ECO:0007669"/>
    <property type="project" value="InterPro"/>
</dbReference>
<dbReference type="Proteomes" id="UP000649617">
    <property type="component" value="Unassembled WGS sequence"/>
</dbReference>
<feature type="region of interest" description="Disordered" evidence="9">
    <location>
        <begin position="270"/>
        <end position="303"/>
    </location>
</feature>
<evidence type="ECO:0000256" key="5">
    <source>
        <dbReference type="ARBA" id="ARBA00023054"/>
    </source>
</evidence>
<dbReference type="EMBL" id="CAJNIZ010013536">
    <property type="protein sequence ID" value="CAE7350543.1"/>
    <property type="molecule type" value="Genomic_DNA"/>
</dbReference>
<gene>
    <name evidence="11" type="primary">KIN4A</name>
    <name evidence="11" type="ORF">SPIL2461_LOCUS8318</name>
</gene>
<feature type="non-terminal residue" evidence="11">
    <location>
        <position position="1"/>
    </location>
</feature>
<dbReference type="GO" id="GO:0005524">
    <property type="term" value="F:ATP binding"/>
    <property type="evidence" value="ECO:0007669"/>
    <property type="project" value="UniProtKB-KW"/>
</dbReference>
<keyword evidence="7" id="KW-0505">Motor protein</keyword>
<feature type="region of interest" description="Disordered" evidence="9">
    <location>
        <begin position="335"/>
        <end position="379"/>
    </location>
</feature>
<feature type="coiled-coil region" evidence="8">
    <location>
        <begin position="243"/>
        <end position="270"/>
    </location>
</feature>
<keyword evidence="3 7" id="KW-0547">Nucleotide-binding</keyword>
<feature type="coiled-coil region" evidence="8">
    <location>
        <begin position="495"/>
        <end position="522"/>
    </location>
</feature>
<evidence type="ECO:0000256" key="2">
    <source>
        <dbReference type="ARBA" id="ARBA00022490"/>
    </source>
</evidence>
<evidence type="ECO:0000256" key="1">
    <source>
        <dbReference type="ARBA" id="ARBA00004496"/>
    </source>
</evidence>
<dbReference type="PANTHER" id="PTHR47969">
    <property type="entry name" value="CHROMOSOME-ASSOCIATED KINESIN KIF4A-RELATED"/>
    <property type="match status" value="1"/>
</dbReference>
<dbReference type="GO" id="GO:0003777">
    <property type="term" value="F:microtubule motor activity"/>
    <property type="evidence" value="ECO:0007669"/>
    <property type="project" value="InterPro"/>
</dbReference>
<dbReference type="Gene3D" id="3.40.850.10">
    <property type="entry name" value="Kinesin motor domain"/>
    <property type="match status" value="1"/>
</dbReference>
<comment type="caution">
    <text evidence="6">Lacks conserved residue(s) required for the propagation of feature annotation.</text>
</comment>
<sequence>EAFSVRANANGNASRRPLGGGLEILEGRGGSVVVPGLTVVKVSNLEQALEVLRIGTLSRTSGDNGFNASSSRSHAIFQVMLEQKQKPSPLSRPVARRVAKLNLVDLAGSEKLKPESTPVGTTLQELTCINLSLSTLGKCVSAIVRQKRTHVPYRDSKLTRLLQDALSGQSLAAMIVCISPLMSSLEETLSSLKFADRAKQAVPGKMEVMSRDQSKRGCSVAEAFAHLAVAWADLLAAYMQVPKKELQARVQELSVELQNERSQRQRLELLLQSRPPEEKPRRSKGQSLALPISARQSFEPRRRSSSSKLKWDIVKHLATQDVDLLTTALGLGEEDRVPQARRDMDSMHSSSSSASELDVPEVQEVPLDGLGPMPRSSEKFRARGKHVLAYLQRLAQQNAELQARMEALEGRQEKPARAASLGPEGSVRRRPGEELSPTPLPRDPEGLELQSTSQKEFCFEASPQRGSKETSPNLGSCSPACSAETCTPVPSPASLEQRRELLRKARDDNARVRAELRQQDNLDKGHYSDCDPLHSEVKKLQEARKLLRHRPE</sequence>
<dbReference type="GO" id="GO:0005874">
    <property type="term" value="C:microtubule"/>
    <property type="evidence" value="ECO:0007669"/>
    <property type="project" value="UniProtKB-KW"/>
</dbReference>
<evidence type="ECO:0000259" key="10">
    <source>
        <dbReference type="PROSITE" id="PS50067"/>
    </source>
</evidence>
<dbReference type="InterPro" id="IPR036961">
    <property type="entry name" value="Kinesin_motor_dom_sf"/>
</dbReference>
<dbReference type="GO" id="GO:0007052">
    <property type="term" value="P:mitotic spindle organization"/>
    <property type="evidence" value="ECO:0007669"/>
    <property type="project" value="TreeGrafter"/>
</dbReference>
<dbReference type="InterPro" id="IPR027417">
    <property type="entry name" value="P-loop_NTPase"/>
</dbReference>
<comment type="caution">
    <text evidence="11">The sequence shown here is derived from an EMBL/GenBank/DDBJ whole genome shotgun (WGS) entry which is preliminary data.</text>
</comment>
<evidence type="ECO:0000256" key="4">
    <source>
        <dbReference type="ARBA" id="ARBA00022840"/>
    </source>
</evidence>
<organism evidence="11 12">
    <name type="scientific">Symbiodinium pilosum</name>
    <name type="common">Dinoflagellate</name>
    <dbReference type="NCBI Taxonomy" id="2952"/>
    <lineage>
        <taxon>Eukaryota</taxon>
        <taxon>Sar</taxon>
        <taxon>Alveolata</taxon>
        <taxon>Dinophyceae</taxon>
        <taxon>Suessiales</taxon>
        <taxon>Symbiodiniaceae</taxon>
        <taxon>Symbiodinium</taxon>
    </lineage>
</organism>
<dbReference type="GO" id="GO:0051231">
    <property type="term" value="P:spindle elongation"/>
    <property type="evidence" value="ECO:0007669"/>
    <property type="project" value="TreeGrafter"/>
</dbReference>
<accession>A0A812PGN4</accession>
<comment type="subcellular location">
    <subcellularLocation>
        <location evidence="1">Cytoplasm</location>
    </subcellularLocation>
</comment>
<feature type="region of interest" description="Disordered" evidence="9">
    <location>
        <begin position="409"/>
        <end position="495"/>
    </location>
</feature>
<dbReference type="AlphaFoldDB" id="A0A812PGN4"/>
<dbReference type="InterPro" id="IPR001752">
    <property type="entry name" value="Kinesin_motor_dom"/>
</dbReference>
<dbReference type="OrthoDB" id="422419at2759"/>
<dbReference type="PRINTS" id="PR00380">
    <property type="entry name" value="KINESINHEAVY"/>
</dbReference>
<protein>
    <recommendedName>
        <fullName evidence="7">Kinesin-like protein</fullName>
    </recommendedName>
</protein>
<evidence type="ECO:0000256" key="9">
    <source>
        <dbReference type="SAM" id="MobiDB-lite"/>
    </source>
</evidence>
<dbReference type="SMART" id="SM00129">
    <property type="entry name" value="KISc"/>
    <property type="match status" value="1"/>
</dbReference>
<dbReference type="GO" id="GO:0007018">
    <property type="term" value="P:microtubule-based movement"/>
    <property type="evidence" value="ECO:0007669"/>
    <property type="project" value="InterPro"/>
</dbReference>
<comment type="similarity">
    <text evidence="6 7">Belongs to the TRAFAC class myosin-kinesin ATPase superfamily. Kinesin family.</text>
</comment>
<dbReference type="PROSITE" id="PS00411">
    <property type="entry name" value="KINESIN_MOTOR_1"/>
    <property type="match status" value="1"/>
</dbReference>
<evidence type="ECO:0000256" key="8">
    <source>
        <dbReference type="SAM" id="Coils"/>
    </source>
</evidence>
<dbReference type="SUPFAM" id="SSF52540">
    <property type="entry name" value="P-loop containing nucleoside triphosphate hydrolases"/>
    <property type="match status" value="1"/>
</dbReference>
<proteinExistence type="inferred from homology"/>
<reference evidence="11" key="1">
    <citation type="submission" date="2021-02" db="EMBL/GenBank/DDBJ databases">
        <authorList>
            <person name="Dougan E. K."/>
            <person name="Rhodes N."/>
            <person name="Thang M."/>
            <person name="Chan C."/>
        </authorList>
    </citation>
    <scope>NUCLEOTIDE SEQUENCE</scope>
</reference>
<evidence type="ECO:0000313" key="11">
    <source>
        <dbReference type="EMBL" id="CAE7350543.1"/>
    </source>
</evidence>
<evidence type="ECO:0000256" key="3">
    <source>
        <dbReference type="ARBA" id="ARBA00022741"/>
    </source>
</evidence>
<keyword evidence="4 7" id="KW-0067">ATP-binding</keyword>
<feature type="domain" description="Kinesin motor" evidence="10">
    <location>
        <begin position="1"/>
        <end position="201"/>
    </location>
</feature>
<name>A0A812PGN4_SYMPI</name>
<keyword evidence="5 8" id="KW-0175">Coiled coil</keyword>
<keyword evidence="7" id="KW-0493">Microtubule</keyword>